<feature type="region of interest" description="Disordered" evidence="1">
    <location>
        <begin position="747"/>
        <end position="790"/>
    </location>
</feature>
<feature type="region of interest" description="Disordered" evidence="1">
    <location>
        <begin position="987"/>
        <end position="1007"/>
    </location>
</feature>
<feature type="compositionally biased region" description="Low complexity" evidence="1">
    <location>
        <begin position="122"/>
        <end position="133"/>
    </location>
</feature>
<feature type="region of interest" description="Disordered" evidence="1">
    <location>
        <begin position="2099"/>
        <end position="2124"/>
    </location>
</feature>
<feature type="compositionally biased region" description="Polar residues" evidence="1">
    <location>
        <begin position="1335"/>
        <end position="1345"/>
    </location>
</feature>
<dbReference type="OrthoDB" id="334027at2759"/>
<feature type="region of interest" description="Disordered" evidence="1">
    <location>
        <begin position="2180"/>
        <end position="2223"/>
    </location>
</feature>
<feature type="region of interest" description="Disordered" evidence="1">
    <location>
        <begin position="619"/>
        <end position="639"/>
    </location>
</feature>
<proteinExistence type="predicted"/>
<feature type="region of interest" description="Disordered" evidence="1">
    <location>
        <begin position="66"/>
        <end position="289"/>
    </location>
</feature>
<feature type="compositionally biased region" description="Acidic residues" evidence="1">
    <location>
        <begin position="1453"/>
        <end position="1466"/>
    </location>
</feature>
<evidence type="ECO:0000256" key="1">
    <source>
        <dbReference type="SAM" id="MobiDB-lite"/>
    </source>
</evidence>
<feature type="region of interest" description="Disordered" evidence="1">
    <location>
        <begin position="3051"/>
        <end position="3122"/>
    </location>
</feature>
<feature type="compositionally biased region" description="Basic and acidic residues" evidence="1">
    <location>
        <begin position="1101"/>
        <end position="1117"/>
    </location>
</feature>
<feature type="region of interest" description="Disordered" evidence="1">
    <location>
        <begin position="2771"/>
        <end position="2794"/>
    </location>
</feature>
<accession>A0A2A9M6K0</accession>
<feature type="region of interest" description="Disordered" evidence="1">
    <location>
        <begin position="2043"/>
        <end position="2069"/>
    </location>
</feature>
<feature type="compositionally biased region" description="Basic and acidic residues" evidence="1">
    <location>
        <begin position="747"/>
        <end position="765"/>
    </location>
</feature>
<organism evidence="2 3">
    <name type="scientific">Besnoitia besnoiti</name>
    <name type="common">Apicomplexan protozoan</name>
    <dbReference type="NCBI Taxonomy" id="94643"/>
    <lineage>
        <taxon>Eukaryota</taxon>
        <taxon>Sar</taxon>
        <taxon>Alveolata</taxon>
        <taxon>Apicomplexa</taxon>
        <taxon>Conoidasida</taxon>
        <taxon>Coccidia</taxon>
        <taxon>Eucoccidiorida</taxon>
        <taxon>Eimeriorina</taxon>
        <taxon>Sarcocystidae</taxon>
        <taxon>Besnoitia</taxon>
    </lineage>
</organism>
<evidence type="ECO:0000313" key="3">
    <source>
        <dbReference type="Proteomes" id="UP000224006"/>
    </source>
</evidence>
<dbReference type="KEGG" id="bbes:BESB_033130"/>
<feature type="compositionally biased region" description="Low complexity" evidence="1">
    <location>
        <begin position="2102"/>
        <end position="2117"/>
    </location>
</feature>
<feature type="region of interest" description="Disordered" evidence="1">
    <location>
        <begin position="2557"/>
        <end position="2592"/>
    </location>
</feature>
<keyword evidence="3" id="KW-1185">Reference proteome</keyword>
<feature type="compositionally biased region" description="Polar residues" evidence="1">
    <location>
        <begin position="767"/>
        <end position="778"/>
    </location>
</feature>
<feature type="compositionally biased region" description="Basic and acidic residues" evidence="1">
    <location>
        <begin position="3101"/>
        <end position="3122"/>
    </location>
</feature>
<feature type="compositionally biased region" description="Low complexity" evidence="1">
    <location>
        <begin position="268"/>
        <end position="288"/>
    </location>
</feature>
<feature type="compositionally biased region" description="Low complexity" evidence="1">
    <location>
        <begin position="1320"/>
        <end position="1330"/>
    </location>
</feature>
<protein>
    <submittedName>
        <fullName evidence="2">Uncharacterized protein</fullName>
    </submittedName>
</protein>
<feature type="region of interest" description="Disordered" evidence="1">
    <location>
        <begin position="1976"/>
        <end position="2031"/>
    </location>
</feature>
<feature type="compositionally biased region" description="Basic and acidic residues" evidence="1">
    <location>
        <begin position="1443"/>
        <end position="1452"/>
    </location>
</feature>
<feature type="region of interest" description="Disordered" evidence="1">
    <location>
        <begin position="2999"/>
        <end position="3018"/>
    </location>
</feature>
<gene>
    <name evidence="2" type="ORF">BESB_033130</name>
</gene>
<dbReference type="Proteomes" id="UP000224006">
    <property type="component" value="Unassembled WGS sequence"/>
</dbReference>
<feature type="compositionally biased region" description="Polar residues" evidence="1">
    <location>
        <begin position="98"/>
        <end position="109"/>
    </location>
</feature>
<dbReference type="VEuPathDB" id="ToxoDB:BESB_033130"/>
<feature type="compositionally biased region" description="Low complexity" evidence="1">
    <location>
        <begin position="2180"/>
        <end position="2190"/>
    </location>
</feature>
<feature type="compositionally biased region" description="Basic and acidic residues" evidence="1">
    <location>
        <begin position="190"/>
        <end position="209"/>
    </location>
</feature>
<reference evidence="2 3" key="1">
    <citation type="submission" date="2017-09" db="EMBL/GenBank/DDBJ databases">
        <title>Genome sequencing of Besnoitia besnoiti strain Bb-Ger1.</title>
        <authorList>
            <person name="Schares G."/>
            <person name="Venepally P."/>
            <person name="Lorenzi H.A."/>
        </authorList>
    </citation>
    <scope>NUCLEOTIDE SEQUENCE [LARGE SCALE GENOMIC DNA]</scope>
    <source>
        <strain evidence="2 3">Bb-Ger1</strain>
    </source>
</reference>
<feature type="compositionally biased region" description="Basic and acidic residues" evidence="1">
    <location>
        <begin position="2044"/>
        <end position="2063"/>
    </location>
</feature>
<dbReference type="RefSeq" id="XP_029215049.1">
    <property type="nucleotide sequence ID" value="XM_029361901.1"/>
</dbReference>
<dbReference type="GeneID" id="40308294"/>
<evidence type="ECO:0000313" key="2">
    <source>
        <dbReference type="EMBL" id="PFH31040.1"/>
    </source>
</evidence>
<feature type="compositionally biased region" description="Polar residues" evidence="1">
    <location>
        <begin position="2011"/>
        <end position="2027"/>
    </location>
</feature>
<feature type="region of interest" description="Disordered" evidence="1">
    <location>
        <begin position="2384"/>
        <end position="2429"/>
    </location>
</feature>
<feature type="compositionally biased region" description="Low complexity" evidence="1">
    <location>
        <begin position="2999"/>
        <end position="3009"/>
    </location>
</feature>
<feature type="compositionally biased region" description="Basic and acidic residues" evidence="1">
    <location>
        <begin position="3080"/>
        <end position="3091"/>
    </location>
</feature>
<comment type="caution">
    <text evidence="2">The sequence shown here is derived from an EMBL/GenBank/DDBJ whole genome shotgun (WGS) entry which is preliminary data.</text>
</comment>
<feature type="region of interest" description="Disordered" evidence="1">
    <location>
        <begin position="1101"/>
        <end position="1120"/>
    </location>
</feature>
<feature type="compositionally biased region" description="Basic and acidic residues" evidence="1">
    <location>
        <begin position="619"/>
        <end position="630"/>
    </location>
</feature>
<feature type="compositionally biased region" description="Low complexity" evidence="1">
    <location>
        <begin position="1267"/>
        <end position="1282"/>
    </location>
</feature>
<feature type="region of interest" description="Disordered" evidence="1">
    <location>
        <begin position="1439"/>
        <end position="1483"/>
    </location>
</feature>
<feature type="compositionally biased region" description="Low complexity" evidence="1">
    <location>
        <begin position="2562"/>
        <end position="2580"/>
    </location>
</feature>
<feature type="region of interest" description="Disordered" evidence="1">
    <location>
        <begin position="1540"/>
        <end position="1561"/>
    </location>
</feature>
<sequence>MNLYPVSKESGDLNSSCSCAPCERSHTSSATRGLSSSCVQYFLGLHHAPLQPLPQLLRQLLFRTPPSCRRGPSASSEATAARRGPRPVPPPWAEAPNLSRSTERSSSAGGSRETRTRALTQSSSSTVAVPSAALDAKAPQTAGADPRACGPYLGVRASHHHTLSETQASVGQRDAHTAARQSPGAGQTRNLRENAHRRDIDGEAWRARSSDWSARGPRAPPQRRRDDLRRPIVSPGERRHPGVERRPAHAVESAPDPRPGGCAHSTRRPSFSPSSTPSSALASSPSRSETLPSEFASAVQLLIAQLPSLQRDAARGPGLRSRRAAFSCRASAAREGRSHSPPLSVRDLEEVAECVLLYVRWMSFSQLVRALADFTSLAKAVPQFSSSCLFPASELAPYAHLLPLSASPPPLSRLSSRLPPADSRAPSGAWPLLPARLLRASGGAPDSAAAAEACSPSSSTLKGSDDALVRCALLAEALRDVPEESSRVTQLFRLACTRAIALLRSPSAPSAAAPPRGFPSAGERVEDLSLASVLVLLQTVLAGLSLCAPSLFRRVAGRLADDALLDDAPPRECALLLHLFAKHELQLEKRGLTPAQRPVRRQAEETSCWLRGACFEGTPREETPERRRAEGSQSAPSPGARLFAAPLPASVQTFAPPAGLGSSAAVFCAERTLLRVSLADLGFEQALALPLFPLPASPLSSPPVLRLFRRVAARLSLLQQRHSAVFRDVDRLQGLLAELQAKREAAWMPAHQRDAGEDEARRAGDTETPSGGDTSRNGNGAGLAEASDGARDCRDLEAEARSLSERIAALTASENLLVLNGQDLCMILDAYLKMRLLDVRLYSHLVTSSIRNLLHSARQPPALFPLTASRALGSSCSSSYPDLLSASLPSSLGSASSSMPLGLAEKERRCTGRDLAAMYGHLVGLLKLLEDTQTQAVPCSLSGAAPHQGERAELGRAYAASAAASSALSSASPSSLCRASSPLTLSHVASPASSSEPGVHSPFCRSPSSSSSSSSLSSCSSAPPQPAAPAQRAAAAPVLFSRILPLLVEDLPRLLKRERLKSLHPHSLVALVHGGSELLRFVARLPAPEFEAVTRLLAEERGEGRPPRATTRDREGSGSRAGLCGVVWERIEAIERARGTGRGGGDGQGPLGDMLAGCHARILDSAVQFEPSHISVLLAAYADLDRLAASSSPVAAGGYGVSETGGKETGARAGAQGTLGLADLLRSPSFISRAFEVLPKFRDSHRYATCLRSLSLFLASAGAPAPARPSPAASVLPPARLSLPPPGRAARKGTAAGPMRRVSKGEDLRAGQKGNEFQGRAKAARGSAAKPQEQPPSSSRYATQDTSHALLRQIVEQEVFWRTPWRGKEIVTAAGAVARAAPTLFLLSPSPSPAPAPRSVAAGASLPLLSNLVSSSLRPSPAASDEVSGRVCSDGVCAAQEASGREARQSEAEERDEDAEEEEDDGFGLFHSLSTRGAPDASLEDRTLSALPAFSPAGASPWPPAASLPQASCASSASVPSACVASASVFSDFNASKTANASPRRQIDAGSPSLDPSAGFSAASGHTLARARPDLAEMQATDARHCVVSSFFSSLAAFLLDLKPAGAPSSRPHVDVFGELLESQNRLTASLQPLSALPGPVHSAKASRAAPRAAFSRHPSASQPFPGASGDLTLPTKTLDAVCCSGSLLAMLIDALAAGAAALRLRALHSPSVAHLGFPTRGAKLREEDGEADEESEWKDMDACNEESGERRGASARASAFTSPRDLEEFAQRHYDLMLLLQTSGNLVASRHARDLSLLDIATLAHAFLRSPALLNLFLTPLASRSTSVLAPASSTLSSSSSRALTLSLADLPPALASSEGLTASPATPGDGGVPPHPLLLSLCLSFLLRTRESPSLRLSPHPDSRALAAASPFSEDFRASVDAVRPFVSMQGLRLTASAALFAALSKAAAMEALPPAARYTRPPRRRADAACAGAAEAAGGTLQRRETRLEQRQGGAKGGGRTRERRTRSFTQTAGDTGEASQPTWRVSDRLTLDAGEVAEQGWREGGESGGEAADKRRVSGGERSPSWASAYRQTLAHLATRQLIRELTHAVRVATQDVSRSSSSAASSHAGDAARQTPGRSTDATLAHRLASLAALSALFQQTALAAARALTCLLAAPASWASSLLLEAPRPLASPRVSASPSSSLLGFPQAEDRGAQEHGAGESAAHEEKNDAPSGPRTQPVVEDYVALLLALEDLSAALIGSYAHLSRARASSAALLFRISSSAGTSDAPGASAAPSCCASPVPLASTRVAHSPDLVPAALSARQKTQVAESLIDVLLGIEALLRLSRHPLLAKRIKVDAVFLEGDCEAGDASCTAECRQRQAACAWLASARETVDAQRRLRAQAENARRAHSALESPPSSRRAERDAGELDSAARAKDEEINEDREGKNFEKFYENRVGRLLDEAAYELEALLVSSSAASPTLRRDSGGCAMTQKETQALRSGQTRAEDLERGDLLFAPIRSSRLGLCLRALDTGRLRERAVLLQALSDRLLARAAASLAASSALRRPPHLGGGAASAAASSSRPFPRLSLSSAAPTRAGPCHEDLPTQAPSLIARELQRPERALDLIPSDLCGVLMAAASLAACSPELLSRFLICALGGSSAPLRAAFWTPPQPPRINLALRHTLQFLHASTVVLAVPQRPLTRVSLSADPLPSSSSPPARFGGSLLPLSPRFSPSAEEFISPLLQLQHRALLAHALRRMQAGARPRWRATPGAVTAATELESATAAAESLDSQGNDEGVAERDRRERGAIDAANSADEMAVQHLLLALRAAILGVIDSAQPQGTGTEYLRALPLSTLRDAQAFVHDVSPFLAARNPKQEDVLWQASAPVASSAFSAPLSTSTLSLTPPPSLRASPPLDTSSAALAPATQSLDGAWANASAPRTLDVDAEDVLFLKSLADVSRVPNSPSARWSRGLALASLRPLELQSETNYASLSPSSSLSSAAPPRFAASASSQSAFPRSHPLPKSSRYHADVRDSLRRVLLSALVDEERGRFATLSASSFPPRVAEQAGPPEASEGAKEGSSRSSPAAREQGDAETREKTPRPAPTDAAEEAAKERRPGAVAAEGRRAAHGDRAEALTLSDVAVSSEVLVYPWFIDLLVANAPPLYKALQK</sequence>
<feature type="compositionally biased region" description="Basic and acidic residues" evidence="1">
    <location>
        <begin position="223"/>
        <end position="249"/>
    </location>
</feature>
<name>A0A2A9M6K0_BESBE</name>
<feature type="region of interest" description="Disordered" evidence="1">
    <location>
        <begin position="1267"/>
        <end position="1345"/>
    </location>
</feature>
<feature type="compositionally biased region" description="Basic and acidic residues" evidence="1">
    <location>
        <begin position="2407"/>
        <end position="2429"/>
    </location>
</feature>
<feature type="compositionally biased region" description="Basic and acidic residues" evidence="1">
    <location>
        <begin position="2195"/>
        <end position="2216"/>
    </location>
</feature>
<dbReference type="EMBL" id="NWUJ01000018">
    <property type="protein sequence ID" value="PFH31040.1"/>
    <property type="molecule type" value="Genomic_DNA"/>
</dbReference>